<feature type="region of interest" description="Disordered" evidence="1">
    <location>
        <begin position="1"/>
        <end position="75"/>
    </location>
</feature>
<evidence type="ECO:0000256" key="1">
    <source>
        <dbReference type="SAM" id="MobiDB-lite"/>
    </source>
</evidence>
<dbReference type="EMBL" id="MCGR01000002">
    <property type="protein sequence ID" value="ORY91709.1"/>
    <property type="molecule type" value="Genomic_DNA"/>
</dbReference>
<protein>
    <recommendedName>
        <fullName evidence="2">SET domain-containing protein</fullName>
    </recommendedName>
</protein>
<comment type="caution">
    <text evidence="3">The sequence shown here is derived from an EMBL/GenBank/DDBJ whole genome shotgun (WGS) entry which is preliminary data.</text>
</comment>
<dbReference type="Pfam" id="PF00856">
    <property type="entry name" value="SET"/>
    <property type="match status" value="1"/>
</dbReference>
<dbReference type="Gene3D" id="2.170.270.10">
    <property type="entry name" value="SET domain"/>
    <property type="match status" value="1"/>
</dbReference>
<evidence type="ECO:0000259" key="2">
    <source>
        <dbReference type="PROSITE" id="PS50280"/>
    </source>
</evidence>
<dbReference type="STRING" id="106004.A0A1Y2G2U5"/>
<dbReference type="InterPro" id="IPR001214">
    <property type="entry name" value="SET_dom"/>
</dbReference>
<evidence type="ECO:0000313" key="3">
    <source>
        <dbReference type="EMBL" id="ORY91709.1"/>
    </source>
</evidence>
<feature type="compositionally biased region" description="Low complexity" evidence="1">
    <location>
        <begin position="20"/>
        <end position="34"/>
    </location>
</feature>
<organism evidence="3 4">
    <name type="scientific">Leucosporidium creatinivorum</name>
    <dbReference type="NCBI Taxonomy" id="106004"/>
    <lineage>
        <taxon>Eukaryota</taxon>
        <taxon>Fungi</taxon>
        <taxon>Dikarya</taxon>
        <taxon>Basidiomycota</taxon>
        <taxon>Pucciniomycotina</taxon>
        <taxon>Microbotryomycetes</taxon>
        <taxon>Leucosporidiales</taxon>
        <taxon>Leucosporidium</taxon>
    </lineage>
</organism>
<dbReference type="SUPFAM" id="SSF82199">
    <property type="entry name" value="SET domain"/>
    <property type="match status" value="1"/>
</dbReference>
<gene>
    <name evidence="3" type="ORF">BCR35DRAFT_298989</name>
</gene>
<feature type="domain" description="SET" evidence="2">
    <location>
        <begin position="105"/>
        <end position="258"/>
    </location>
</feature>
<dbReference type="PANTHER" id="PTHR47332:SF4">
    <property type="entry name" value="SET DOMAIN-CONTAINING PROTEIN 5"/>
    <property type="match status" value="1"/>
</dbReference>
<proteinExistence type="predicted"/>
<dbReference type="PANTHER" id="PTHR47332">
    <property type="entry name" value="SET DOMAIN-CONTAINING PROTEIN 5"/>
    <property type="match status" value="1"/>
</dbReference>
<dbReference type="CDD" id="cd20071">
    <property type="entry name" value="SET_SMYD"/>
    <property type="match status" value="1"/>
</dbReference>
<dbReference type="AlphaFoldDB" id="A0A1Y2G2U5"/>
<evidence type="ECO:0000313" key="4">
    <source>
        <dbReference type="Proteomes" id="UP000193467"/>
    </source>
</evidence>
<dbReference type="PROSITE" id="PS50280">
    <property type="entry name" value="SET"/>
    <property type="match status" value="1"/>
</dbReference>
<dbReference type="InterPro" id="IPR053185">
    <property type="entry name" value="SET_domain_protein"/>
</dbReference>
<dbReference type="OrthoDB" id="265717at2759"/>
<keyword evidence="4" id="KW-1185">Reference proteome</keyword>
<accession>A0A1Y2G2U5</accession>
<dbReference type="InParanoid" id="A0A1Y2G2U5"/>
<sequence>MKRGFFGGKSSTPAQPKPKPAAAQPTTTPAAGATPIPPLASAPPGWASSPRDSPSTLHWTFLPTSPTPTPSSPTASTALLLTATSRALLASRPPPPLLGSANNSPAYEIRSTPKKGLALFAKRDLPPNSPVLVDRPLLVYDSSDRGPSRKEANAIFTHALSHLDPEHQRQFLELSNCFAGSDTIFGRVETNGAPVISFEGAGNAADPVTYTGVFPLYSRINHACDANARPEWDWERFELGVRTTRAVKAGEELCVTYIVPFQKRRERREELLVKWRFECQCSWCSLSDEESAKRDIEREKMAEAFMKQWHAQVGEDVRS</sequence>
<dbReference type="InterPro" id="IPR046341">
    <property type="entry name" value="SET_dom_sf"/>
</dbReference>
<dbReference type="Proteomes" id="UP000193467">
    <property type="component" value="Unassembled WGS sequence"/>
</dbReference>
<dbReference type="SMART" id="SM00317">
    <property type="entry name" value="SET"/>
    <property type="match status" value="1"/>
</dbReference>
<reference evidence="3 4" key="1">
    <citation type="submission" date="2016-07" db="EMBL/GenBank/DDBJ databases">
        <title>Pervasive Adenine N6-methylation of Active Genes in Fungi.</title>
        <authorList>
            <consortium name="DOE Joint Genome Institute"/>
            <person name="Mondo S.J."/>
            <person name="Dannebaum R.O."/>
            <person name="Kuo R.C."/>
            <person name="Labutti K."/>
            <person name="Haridas S."/>
            <person name="Kuo A."/>
            <person name="Salamov A."/>
            <person name="Ahrendt S.R."/>
            <person name="Lipzen A."/>
            <person name="Sullivan W."/>
            <person name="Andreopoulos W.B."/>
            <person name="Clum A."/>
            <person name="Lindquist E."/>
            <person name="Daum C."/>
            <person name="Ramamoorthy G.K."/>
            <person name="Gryganskyi A."/>
            <person name="Culley D."/>
            <person name="Magnuson J.K."/>
            <person name="James T.Y."/>
            <person name="O'Malley M.A."/>
            <person name="Stajich J.E."/>
            <person name="Spatafora J.W."/>
            <person name="Visel A."/>
            <person name="Grigoriev I.V."/>
        </authorList>
    </citation>
    <scope>NUCLEOTIDE SEQUENCE [LARGE SCALE GENOMIC DNA]</scope>
    <source>
        <strain evidence="3 4">62-1032</strain>
    </source>
</reference>
<name>A0A1Y2G2U5_9BASI</name>